<comment type="caution">
    <text evidence="2">The sequence shown here is derived from an EMBL/GenBank/DDBJ whole genome shotgun (WGS) entry which is preliminary data.</text>
</comment>
<proteinExistence type="predicted"/>
<protein>
    <submittedName>
        <fullName evidence="2">Glyoxalase</fullName>
    </submittedName>
</protein>
<dbReference type="RefSeq" id="WP_063182838.1">
    <property type="nucleotide sequence ID" value="NZ_LQNT01000011.1"/>
</dbReference>
<accession>A0A165GSR7</accession>
<organism evidence="2 3">
    <name type="scientific">Bhargavaea cecembensis</name>
    <dbReference type="NCBI Taxonomy" id="394098"/>
    <lineage>
        <taxon>Bacteria</taxon>
        <taxon>Bacillati</taxon>
        <taxon>Bacillota</taxon>
        <taxon>Bacilli</taxon>
        <taxon>Bacillales</taxon>
        <taxon>Caryophanaceae</taxon>
        <taxon>Bhargavaea</taxon>
    </lineage>
</organism>
<evidence type="ECO:0000313" key="2">
    <source>
        <dbReference type="EMBL" id="KZE37519.1"/>
    </source>
</evidence>
<reference evidence="2 3" key="1">
    <citation type="submission" date="2016-01" db="EMBL/GenBank/DDBJ databases">
        <title>Whole genome sequencing of Bhargavaea cecembensis T14.</title>
        <authorList>
            <person name="Hong K.W."/>
        </authorList>
    </citation>
    <scope>NUCLEOTIDE SEQUENCE [LARGE SCALE GENOMIC DNA]</scope>
    <source>
        <strain evidence="2 3">T14</strain>
    </source>
</reference>
<dbReference type="InterPro" id="IPR004360">
    <property type="entry name" value="Glyas_Fos-R_dOase_dom"/>
</dbReference>
<dbReference type="PANTHER" id="PTHR33993">
    <property type="entry name" value="GLYOXALASE-RELATED"/>
    <property type="match status" value="1"/>
</dbReference>
<dbReference type="InterPro" id="IPR052164">
    <property type="entry name" value="Anthracycline_SecMetBiosynth"/>
</dbReference>
<evidence type="ECO:0000313" key="3">
    <source>
        <dbReference type="Proteomes" id="UP000076490"/>
    </source>
</evidence>
<gene>
    <name evidence="2" type="ORF">AV656_13235</name>
</gene>
<dbReference type="AlphaFoldDB" id="A0A165GSR7"/>
<name>A0A165GSR7_9BACL</name>
<dbReference type="PANTHER" id="PTHR33993:SF2">
    <property type="entry name" value="VOC DOMAIN-CONTAINING PROTEIN"/>
    <property type="match status" value="1"/>
</dbReference>
<evidence type="ECO:0000259" key="1">
    <source>
        <dbReference type="PROSITE" id="PS51819"/>
    </source>
</evidence>
<dbReference type="InterPro" id="IPR037523">
    <property type="entry name" value="VOC_core"/>
</dbReference>
<dbReference type="Proteomes" id="UP000076490">
    <property type="component" value="Unassembled WGS sequence"/>
</dbReference>
<dbReference type="PROSITE" id="PS51819">
    <property type="entry name" value="VOC"/>
    <property type="match status" value="1"/>
</dbReference>
<sequence>MGKTTIGQIGLPAEDIERAAAFYSEKLGLPLWFKTDRMAFFDCGGVRLMLTVPEHEAFASNGSVIYLNTDDIHARAKELQEAGVPFMGEPHVVAKMGGTETWMAFFSDTEGNHLALMSEVPADETAQ</sequence>
<dbReference type="SUPFAM" id="SSF54593">
    <property type="entry name" value="Glyoxalase/Bleomycin resistance protein/Dihydroxybiphenyl dioxygenase"/>
    <property type="match status" value="1"/>
</dbReference>
<dbReference type="Pfam" id="PF00903">
    <property type="entry name" value="Glyoxalase"/>
    <property type="match status" value="1"/>
</dbReference>
<feature type="domain" description="VOC" evidence="1">
    <location>
        <begin position="5"/>
        <end position="119"/>
    </location>
</feature>
<dbReference type="OrthoDB" id="9804944at2"/>
<dbReference type="EMBL" id="LQNT01000011">
    <property type="protein sequence ID" value="KZE37519.1"/>
    <property type="molecule type" value="Genomic_DNA"/>
</dbReference>
<dbReference type="InterPro" id="IPR029068">
    <property type="entry name" value="Glyas_Bleomycin-R_OHBP_Dase"/>
</dbReference>
<dbReference type="Gene3D" id="3.10.180.10">
    <property type="entry name" value="2,3-Dihydroxybiphenyl 1,2-Dioxygenase, domain 1"/>
    <property type="match status" value="1"/>
</dbReference>